<feature type="transmembrane region" description="Helical" evidence="1">
    <location>
        <begin position="48"/>
        <end position="77"/>
    </location>
</feature>
<reference evidence="3 4" key="1">
    <citation type="submission" date="2024-09" db="EMBL/GenBank/DDBJ databases">
        <title>Draft genome sequence of Candidatus Magnetaquicoccaceae bacterium FCR-1.</title>
        <authorList>
            <person name="Shimoshige H."/>
            <person name="Shimamura S."/>
            <person name="Taoka A."/>
            <person name="Kobayashi H."/>
            <person name="Maekawa T."/>
        </authorList>
    </citation>
    <scope>NUCLEOTIDE SEQUENCE [LARGE SCALE GENOMIC DNA]</scope>
    <source>
        <strain evidence="3 4">FCR-1</strain>
    </source>
</reference>
<evidence type="ECO:0000259" key="2">
    <source>
        <dbReference type="Pfam" id="PF01569"/>
    </source>
</evidence>
<sequence length="233" mass="26442">MRIKPSILWVSVALLLILLLETTGMDLPVQDLFFQFDSHQWRIDKDDPFWRAIFYTGAKRTVALVAILTLLTLLHSWKFKTRIHLRRKLILLLVTLIVVPGTISGLKNISNVHCPWSLTRYGGDLPHVPFLATNPNDFPAKRPGKCFPAGHPSGGFAFMSLFFLLPGAWRWVGLGTGITLGWIMGLYQMMKGAHYLSHVIVSMLLAWLLIEGIVLLFEKYWPERGKTPHTPVT</sequence>
<dbReference type="InterPro" id="IPR000326">
    <property type="entry name" value="PAP2/HPO"/>
</dbReference>
<name>A0ABQ0CC59_9PROT</name>
<dbReference type="EMBL" id="BAAFGK010000005">
    <property type="protein sequence ID" value="GAB0058477.1"/>
    <property type="molecule type" value="Genomic_DNA"/>
</dbReference>
<comment type="caution">
    <text evidence="3">The sequence shown here is derived from an EMBL/GenBank/DDBJ whole genome shotgun (WGS) entry which is preliminary data.</text>
</comment>
<gene>
    <name evidence="3" type="ORF">SIID45300_02826</name>
</gene>
<keyword evidence="1" id="KW-0472">Membrane</keyword>
<dbReference type="InterPro" id="IPR036938">
    <property type="entry name" value="PAP2/HPO_sf"/>
</dbReference>
<dbReference type="SUPFAM" id="SSF48317">
    <property type="entry name" value="Acid phosphatase/Vanadium-dependent haloperoxidase"/>
    <property type="match status" value="1"/>
</dbReference>
<dbReference type="Pfam" id="PF01569">
    <property type="entry name" value="PAP2"/>
    <property type="match status" value="1"/>
</dbReference>
<evidence type="ECO:0000256" key="1">
    <source>
        <dbReference type="SAM" id="Phobius"/>
    </source>
</evidence>
<dbReference type="Gene3D" id="1.20.144.10">
    <property type="entry name" value="Phosphatidic acid phosphatase type 2/haloperoxidase"/>
    <property type="match status" value="1"/>
</dbReference>
<proteinExistence type="predicted"/>
<feature type="transmembrane region" description="Helical" evidence="1">
    <location>
        <begin position="89"/>
        <end position="106"/>
    </location>
</feature>
<protein>
    <recommendedName>
        <fullName evidence="2">Phosphatidic acid phosphatase type 2/haloperoxidase domain-containing protein</fullName>
    </recommendedName>
</protein>
<keyword evidence="1" id="KW-1133">Transmembrane helix</keyword>
<accession>A0ABQ0CC59</accession>
<evidence type="ECO:0000313" key="3">
    <source>
        <dbReference type="EMBL" id="GAB0058477.1"/>
    </source>
</evidence>
<dbReference type="Proteomes" id="UP001628193">
    <property type="component" value="Unassembled WGS sequence"/>
</dbReference>
<organism evidence="3 4">
    <name type="scientific">Candidatus Magnetaquiglobus chichijimensis</name>
    <dbReference type="NCBI Taxonomy" id="3141448"/>
    <lineage>
        <taxon>Bacteria</taxon>
        <taxon>Pseudomonadati</taxon>
        <taxon>Pseudomonadota</taxon>
        <taxon>Magnetococcia</taxon>
        <taxon>Magnetococcales</taxon>
        <taxon>Candidatus Magnetaquicoccaceae</taxon>
        <taxon>Candidatus Magnetaquiglobus</taxon>
    </lineage>
</organism>
<dbReference type="RefSeq" id="WP_420906199.1">
    <property type="nucleotide sequence ID" value="NZ_BAAFGK010000005.1"/>
</dbReference>
<feature type="transmembrane region" description="Helical" evidence="1">
    <location>
        <begin position="168"/>
        <end position="187"/>
    </location>
</feature>
<keyword evidence="4" id="KW-1185">Reference proteome</keyword>
<evidence type="ECO:0000313" key="4">
    <source>
        <dbReference type="Proteomes" id="UP001628193"/>
    </source>
</evidence>
<feature type="domain" description="Phosphatidic acid phosphatase type 2/haloperoxidase" evidence="2">
    <location>
        <begin position="89"/>
        <end position="218"/>
    </location>
</feature>
<dbReference type="CDD" id="cd03396">
    <property type="entry name" value="PAP2_like_6"/>
    <property type="match status" value="1"/>
</dbReference>
<feature type="transmembrane region" description="Helical" evidence="1">
    <location>
        <begin position="199"/>
        <end position="217"/>
    </location>
</feature>
<keyword evidence="1" id="KW-0812">Transmembrane</keyword>